<name>A0A835JZP5_9ROSI</name>
<keyword evidence="2" id="KW-1185">Reference proteome</keyword>
<dbReference type="Proteomes" id="UP000657918">
    <property type="component" value="Chromosome 8"/>
</dbReference>
<evidence type="ECO:0000313" key="1">
    <source>
        <dbReference type="EMBL" id="KAF9677311.1"/>
    </source>
</evidence>
<sequence>MKCSKEYGLVYIHAELVPILVNDRDGYNDYPNREKDKEHNEEILVNVHHLPPHPVLQSKLEMTTPGTTTDLKVNTNLDKRPILSYVLCLFRSMTRKWFLDHLVADLNVSNRAFDEWILYTRVTMTIRKLEEITVTIINRLLVKMTFALKWKASNAPKMLKIIEKNRVEAIERALKYNGDGGYEIIKGDMKHIVELRNKTCMCGAWIFQALHSLVKTLRFTWRCGP</sequence>
<comment type="caution">
    <text evidence="1">The sequence shown here is derived from an EMBL/GenBank/DDBJ whole genome shotgun (WGS) entry which is preliminary data.</text>
</comment>
<protein>
    <submittedName>
        <fullName evidence="1">Uncharacterized protein</fullName>
    </submittedName>
</protein>
<reference evidence="1 2" key="1">
    <citation type="submission" date="2020-10" db="EMBL/GenBank/DDBJ databases">
        <title>Plant Genome Project.</title>
        <authorList>
            <person name="Zhang R.-G."/>
        </authorList>
    </citation>
    <scope>NUCLEOTIDE SEQUENCE [LARGE SCALE GENOMIC DNA]</scope>
    <source>
        <strain evidence="1">FAFU-HL-1</strain>
        <tissue evidence="1">Leaf</tissue>
    </source>
</reference>
<dbReference type="EMBL" id="JADGMS010000008">
    <property type="protein sequence ID" value="KAF9677311.1"/>
    <property type="molecule type" value="Genomic_DNA"/>
</dbReference>
<proteinExistence type="predicted"/>
<gene>
    <name evidence="1" type="ORF">SADUNF_Sadunf08G0094700</name>
</gene>
<accession>A0A835JZP5</accession>
<dbReference type="OrthoDB" id="852297at2759"/>
<dbReference type="AlphaFoldDB" id="A0A835JZP5"/>
<evidence type="ECO:0000313" key="2">
    <source>
        <dbReference type="Proteomes" id="UP000657918"/>
    </source>
</evidence>
<organism evidence="1 2">
    <name type="scientific">Salix dunnii</name>
    <dbReference type="NCBI Taxonomy" id="1413687"/>
    <lineage>
        <taxon>Eukaryota</taxon>
        <taxon>Viridiplantae</taxon>
        <taxon>Streptophyta</taxon>
        <taxon>Embryophyta</taxon>
        <taxon>Tracheophyta</taxon>
        <taxon>Spermatophyta</taxon>
        <taxon>Magnoliopsida</taxon>
        <taxon>eudicotyledons</taxon>
        <taxon>Gunneridae</taxon>
        <taxon>Pentapetalae</taxon>
        <taxon>rosids</taxon>
        <taxon>fabids</taxon>
        <taxon>Malpighiales</taxon>
        <taxon>Salicaceae</taxon>
        <taxon>Saliceae</taxon>
        <taxon>Salix</taxon>
    </lineage>
</organism>